<sequence length="397" mass="43162">MRRLRHIALCTASTSLLFACGPDHDQPHEPPASVDRIMKEADLNTVTLTDKAIERLGITTAAVERRSVGDSRLVAGEVIAMPGRTVTLTAPMAGTVLDAKPGDPLTSGRSVRRGQRLFRLLILPSERDLLSAREDVAQKQVQYDVVVEKVHRAEQLLKERAGSVRAKQEADAELADITASLRVAQARLELLRGHPNGDLADRLSTLDVEAPIEGMIQRVFIGSSQVVATAAPILELTSTSTLWVRVPVYAGDADRIDRMANAYIQSLSGDSPEHPSIAARPVNGPMTADLVATSVDLYYEIDNRNGRFRPGQRIGASIPRQGRQSSLVIAFSAVLYDPSGGTWIYERTGDRTFVRRRVEVDHVEDGMVVLRRGLTEGTRVVTTGAAELFGTEFGGGK</sequence>
<dbReference type="EMBL" id="MKVH01000009">
    <property type="protein sequence ID" value="OJX59714.1"/>
    <property type="molecule type" value="Genomic_DNA"/>
</dbReference>
<dbReference type="Proteomes" id="UP000184233">
    <property type="component" value="Unassembled WGS sequence"/>
</dbReference>
<accession>A0A1M3L319</accession>
<dbReference type="NCBIfam" id="TIGR01730">
    <property type="entry name" value="RND_mfp"/>
    <property type="match status" value="1"/>
</dbReference>
<dbReference type="Gene3D" id="1.10.287.470">
    <property type="entry name" value="Helix hairpin bin"/>
    <property type="match status" value="1"/>
</dbReference>
<dbReference type="InterPro" id="IPR006143">
    <property type="entry name" value="RND_pump_MFP"/>
</dbReference>
<dbReference type="GO" id="GO:0022857">
    <property type="term" value="F:transmembrane transporter activity"/>
    <property type="evidence" value="ECO:0007669"/>
    <property type="project" value="InterPro"/>
</dbReference>
<dbReference type="GO" id="GO:0016020">
    <property type="term" value="C:membrane"/>
    <property type="evidence" value="ECO:0007669"/>
    <property type="project" value="InterPro"/>
</dbReference>
<comment type="similarity">
    <text evidence="1">Belongs to the membrane fusion protein (MFP) (TC 8.A.1) family.</text>
</comment>
<reference evidence="3 4" key="1">
    <citation type="submission" date="2016-09" db="EMBL/GenBank/DDBJ databases">
        <title>Genome-resolved meta-omics ties microbial dynamics to process performance in biotechnology for thiocyanate degradation.</title>
        <authorList>
            <person name="Kantor R.S."/>
            <person name="Huddy R.J."/>
            <person name="Iyer R."/>
            <person name="Thomas B.C."/>
            <person name="Brown C.T."/>
            <person name="Anantharaman K."/>
            <person name="Tringe S."/>
            <person name="Hettich R.L."/>
            <person name="Harrison S.T."/>
            <person name="Banfield J.F."/>
        </authorList>
    </citation>
    <scope>NUCLEOTIDE SEQUENCE [LARGE SCALE GENOMIC DNA]</scope>
    <source>
        <strain evidence="3">59-99</strain>
    </source>
</reference>
<evidence type="ECO:0000256" key="2">
    <source>
        <dbReference type="ARBA" id="ARBA00022448"/>
    </source>
</evidence>
<organism evidence="3 4">
    <name type="scientific">Candidatus Kapaibacterium thiocyanatum</name>
    <dbReference type="NCBI Taxonomy" id="1895771"/>
    <lineage>
        <taxon>Bacteria</taxon>
        <taxon>Pseudomonadati</taxon>
        <taxon>Candidatus Kapaibacteriota</taxon>
        <taxon>Candidatus Kapaibacteriia</taxon>
        <taxon>Candidatus Kapaibacteriales</taxon>
        <taxon>Candidatus Kapaibacteriaceae</taxon>
        <taxon>Candidatus Kapaibacterium</taxon>
    </lineage>
</organism>
<evidence type="ECO:0000313" key="3">
    <source>
        <dbReference type="EMBL" id="OJX59714.1"/>
    </source>
</evidence>
<dbReference type="GO" id="GO:0060003">
    <property type="term" value="P:copper ion export"/>
    <property type="evidence" value="ECO:0007669"/>
    <property type="project" value="TreeGrafter"/>
</dbReference>
<proteinExistence type="inferred from homology"/>
<evidence type="ECO:0000313" key="4">
    <source>
        <dbReference type="Proteomes" id="UP000184233"/>
    </source>
</evidence>
<protein>
    <submittedName>
        <fullName evidence="3">Uncharacterized protein</fullName>
    </submittedName>
</protein>
<dbReference type="PROSITE" id="PS51257">
    <property type="entry name" value="PROKAR_LIPOPROTEIN"/>
    <property type="match status" value="1"/>
</dbReference>
<dbReference type="STRING" id="1895771.BGO89_05720"/>
<dbReference type="PANTHER" id="PTHR30097:SF4">
    <property type="entry name" value="SLR6042 PROTEIN"/>
    <property type="match status" value="1"/>
</dbReference>
<dbReference type="Gene3D" id="2.40.420.20">
    <property type="match status" value="1"/>
</dbReference>
<dbReference type="SUPFAM" id="SSF111369">
    <property type="entry name" value="HlyD-like secretion proteins"/>
    <property type="match status" value="1"/>
</dbReference>
<dbReference type="GO" id="GO:0015679">
    <property type="term" value="P:plasma membrane copper ion transport"/>
    <property type="evidence" value="ECO:0007669"/>
    <property type="project" value="TreeGrafter"/>
</dbReference>
<keyword evidence="2" id="KW-0813">Transport</keyword>
<dbReference type="Gene3D" id="2.40.30.170">
    <property type="match status" value="1"/>
</dbReference>
<dbReference type="InterPro" id="IPR051909">
    <property type="entry name" value="MFP_Cation_Efflux"/>
</dbReference>
<comment type="caution">
    <text evidence="3">The sequence shown here is derived from an EMBL/GenBank/DDBJ whole genome shotgun (WGS) entry which is preliminary data.</text>
</comment>
<dbReference type="GO" id="GO:0030313">
    <property type="term" value="C:cell envelope"/>
    <property type="evidence" value="ECO:0007669"/>
    <property type="project" value="TreeGrafter"/>
</dbReference>
<gene>
    <name evidence="3" type="ORF">BGO89_05720</name>
</gene>
<evidence type="ECO:0000256" key="1">
    <source>
        <dbReference type="ARBA" id="ARBA00009477"/>
    </source>
</evidence>
<dbReference type="AlphaFoldDB" id="A0A1M3L319"/>
<dbReference type="PANTHER" id="PTHR30097">
    <property type="entry name" value="CATION EFFLUX SYSTEM PROTEIN CUSB"/>
    <property type="match status" value="1"/>
</dbReference>
<name>A0A1M3L319_9BACT</name>
<dbReference type="Gene3D" id="2.40.50.100">
    <property type="match status" value="1"/>
</dbReference>